<organism evidence="2 3">
    <name type="scientific">Rosistilla oblonga</name>
    <dbReference type="NCBI Taxonomy" id="2527990"/>
    <lineage>
        <taxon>Bacteria</taxon>
        <taxon>Pseudomonadati</taxon>
        <taxon>Planctomycetota</taxon>
        <taxon>Planctomycetia</taxon>
        <taxon>Pirellulales</taxon>
        <taxon>Pirellulaceae</taxon>
        <taxon>Rosistilla</taxon>
    </lineage>
</organism>
<dbReference type="AlphaFoldDB" id="A0A518ITP7"/>
<accession>A0A518ITP7</accession>
<dbReference type="EMBL" id="CP036318">
    <property type="protein sequence ID" value="QDV56463.1"/>
    <property type="molecule type" value="Genomic_DNA"/>
</dbReference>
<dbReference type="RefSeq" id="WP_145284928.1">
    <property type="nucleotide sequence ID" value="NZ_CP036318.1"/>
</dbReference>
<evidence type="ECO:0000313" key="3">
    <source>
        <dbReference type="Proteomes" id="UP000316770"/>
    </source>
</evidence>
<gene>
    <name evidence="2" type="ORF">Mal33_24530</name>
</gene>
<feature type="region of interest" description="Disordered" evidence="1">
    <location>
        <begin position="245"/>
        <end position="270"/>
    </location>
</feature>
<evidence type="ECO:0000313" key="2">
    <source>
        <dbReference type="EMBL" id="QDV56463.1"/>
    </source>
</evidence>
<protein>
    <submittedName>
        <fullName evidence="2">Uncharacterized protein</fullName>
    </submittedName>
</protein>
<proteinExistence type="predicted"/>
<sequence>MLTEQAVESMFRQLLADSGNAPDAFSRAERLLAQELDENSPLRLRLTAELDATRFREPILFDLDTAAYNHHRASWDAPDADVNQNISVEIHIRDAEPKIDKKKLDAVQNAVSGFLMLFGYSPDPESHGLEAHASWHWYEWFRSRLPFVRKESEQVYGEMKEALRRRHIDQAGADAFNSRAMAAAELIKSIEPFQDVVIRLGDIVIVKKINQLGIETLSPELARRLDQRPEAMQSSATFYQFIEEQKPGAVPAESTPTLTAPAGPNDSNEA</sequence>
<name>A0A518ITP7_9BACT</name>
<keyword evidence="3" id="KW-1185">Reference proteome</keyword>
<reference evidence="2 3" key="1">
    <citation type="submission" date="2019-02" db="EMBL/GenBank/DDBJ databases">
        <title>Deep-cultivation of Planctomycetes and their phenomic and genomic characterization uncovers novel biology.</title>
        <authorList>
            <person name="Wiegand S."/>
            <person name="Jogler M."/>
            <person name="Boedeker C."/>
            <person name="Pinto D."/>
            <person name="Vollmers J."/>
            <person name="Rivas-Marin E."/>
            <person name="Kohn T."/>
            <person name="Peeters S.H."/>
            <person name="Heuer A."/>
            <person name="Rast P."/>
            <person name="Oberbeckmann S."/>
            <person name="Bunk B."/>
            <person name="Jeske O."/>
            <person name="Meyerdierks A."/>
            <person name="Storesund J.E."/>
            <person name="Kallscheuer N."/>
            <person name="Luecker S."/>
            <person name="Lage O.M."/>
            <person name="Pohl T."/>
            <person name="Merkel B.J."/>
            <person name="Hornburger P."/>
            <person name="Mueller R.-W."/>
            <person name="Bruemmer F."/>
            <person name="Labrenz M."/>
            <person name="Spormann A.M."/>
            <person name="Op den Camp H."/>
            <person name="Overmann J."/>
            <person name="Amann R."/>
            <person name="Jetten M.S.M."/>
            <person name="Mascher T."/>
            <person name="Medema M.H."/>
            <person name="Devos D.P."/>
            <person name="Kaster A.-K."/>
            <person name="Ovreas L."/>
            <person name="Rohde M."/>
            <person name="Galperin M.Y."/>
            <person name="Jogler C."/>
        </authorList>
    </citation>
    <scope>NUCLEOTIDE SEQUENCE [LARGE SCALE GENOMIC DNA]</scope>
    <source>
        <strain evidence="2 3">Mal33</strain>
    </source>
</reference>
<dbReference type="Proteomes" id="UP000316770">
    <property type="component" value="Chromosome"/>
</dbReference>
<evidence type="ECO:0000256" key="1">
    <source>
        <dbReference type="SAM" id="MobiDB-lite"/>
    </source>
</evidence>